<name>A0A139AQV4_GONPJ</name>
<dbReference type="InterPro" id="IPR036249">
    <property type="entry name" value="Thioredoxin-like_sf"/>
</dbReference>
<dbReference type="Pfam" id="PF05047">
    <property type="entry name" value="L51_S25_CI-B8"/>
    <property type="match status" value="1"/>
</dbReference>
<dbReference type="OMA" id="RIHLCQH"/>
<evidence type="ECO:0000256" key="1">
    <source>
        <dbReference type="ARBA" id="ARBA00003195"/>
    </source>
</evidence>
<organism evidence="11 12">
    <name type="scientific">Gonapodya prolifera (strain JEL478)</name>
    <name type="common">Monoblepharis prolifera</name>
    <dbReference type="NCBI Taxonomy" id="1344416"/>
    <lineage>
        <taxon>Eukaryota</taxon>
        <taxon>Fungi</taxon>
        <taxon>Fungi incertae sedis</taxon>
        <taxon>Chytridiomycota</taxon>
        <taxon>Chytridiomycota incertae sedis</taxon>
        <taxon>Monoblepharidomycetes</taxon>
        <taxon>Monoblepharidales</taxon>
        <taxon>Gonapodyaceae</taxon>
        <taxon>Gonapodya</taxon>
    </lineage>
</organism>
<evidence type="ECO:0000256" key="7">
    <source>
        <dbReference type="ARBA" id="ARBA00022982"/>
    </source>
</evidence>
<reference evidence="11 12" key="1">
    <citation type="journal article" date="2015" name="Genome Biol. Evol.">
        <title>Phylogenomic analyses indicate that early fungi evolved digesting cell walls of algal ancestors of land plants.</title>
        <authorList>
            <person name="Chang Y."/>
            <person name="Wang S."/>
            <person name="Sekimoto S."/>
            <person name="Aerts A.L."/>
            <person name="Choi C."/>
            <person name="Clum A."/>
            <person name="LaButti K.M."/>
            <person name="Lindquist E.A."/>
            <person name="Yee Ngan C."/>
            <person name="Ohm R.A."/>
            <person name="Salamov A.A."/>
            <person name="Grigoriev I.V."/>
            <person name="Spatafora J.W."/>
            <person name="Berbee M.L."/>
        </authorList>
    </citation>
    <scope>NUCLEOTIDE SEQUENCE [LARGE SCALE GENOMIC DNA]</scope>
    <source>
        <strain evidence="11 12">JEL478</strain>
    </source>
</reference>
<comment type="subcellular location">
    <subcellularLocation>
        <location evidence="2">Mitochondrion inner membrane</location>
        <topology evidence="2">Peripheral membrane protein</topology>
        <orientation evidence="2">Matrix side</orientation>
    </subcellularLocation>
</comment>
<keyword evidence="4" id="KW-0813">Transport</keyword>
<dbReference type="Proteomes" id="UP000070544">
    <property type="component" value="Unassembled WGS sequence"/>
</dbReference>
<keyword evidence="7" id="KW-0249">Electron transport</keyword>
<dbReference type="Gene3D" id="3.40.30.10">
    <property type="entry name" value="Glutaredoxin"/>
    <property type="match status" value="1"/>
</dbReference>
<keyword evidence="6" id="KW-0999">Mitochondrion inner membrane</keyword>
<keyword evidence="5" id="KW-0679">Respiratory chain</keyword>
<accession>A0A139AQV4</accession>
<keyword evidence="8" id="KW-0496">Mitochondrion</keyword>
<dbReference type="OrthoDB" id="10250268at2759"/>
<keyword evidence="11" id="KW-0830">Ubiquinone</keyword>
<dbReference type="InterPro" id="IPR007741">
    <property type="entry name" value="Ribosomal_mL43/mS25/NADH_DH"/>
</dbReference>
<comment type="similarity">
    <text evidence="3">Belongs to the complex I NDUFA2 subunit family.</text>
</comment>
<evidence type="ECO:0000256" key="6">
    <source>
        <dbReference type="ARBA" id="ARBA00022792"/>
    </source>
</evidence>
<dbReference type="STRING" id="1344416.A0A139AQV4"/>
<sequence>MALKLAPVIQELRVHLSQNGSGSAGLRNFILNNYPALKSANPELPILVREAQGVEARLFARYGFGVEKKVVVEGLPESEIEVKLKELVDAGASIPR</sequence>
<evidence type="ECO:0000313" key="12">
    <source>
        <dbReference type="Proteomes" id="UP000070544"/>
    </source>
</evidence>
<evidence type="ECO:0000256" key="4">
    <source>
        <dbReference type="ARBA" id="ARBA00022448"/>
    </source>
</evidence>
<evidence type="ECO:0000256" key="8">
    <source>
        <dbReference type="ARBA" id="ARBA00023128"/>
    </source>
</evidence>
<keyword evidence="12" id="KW-1185">Reference proteome</keyword>
<evidence type="ECO:0000313" key="11">
    <source>
        <dbReference type="EMBL" id="KXS18875.1"/>
    </source>
</evidence>
<evidence type="ECO:0000256" key="3">
    <source>
        <dbReference type="ARBA" id="ARBA00008939"/>
    </source>
</evidence>
<comment type="function">
    <text evidence="1">Accessory subunit of the mitochondrial membrane respiratory chain NADH dehydrogenase (Complex I), that is believed not to be involved in catalysis. Complex I functions in the transfer of electrons from NADH to the respiratory chain. The immediate electron acceptor for the enzyme is believed to be ubiquinone.</text>
</comment>
<dbReference type="GO" id="GO:0005743">
    <property type="term" value="C:mitochondrial inner membrane"/>
    <property type="evidence" value="ECO:0007669"/>
    <property type="project" value="UniProtKB-SubCell"/>
</dbReference>
<evidence type="ECO:0000259" key="10">
    <source>
        <dbReference type="SMART" id="SM00916"/>
    </source>
</evidence>
<evidence type="ECO:0000256" key="5">
    <source>
        <dbReference type="ARBA" id="ARBA00022660"/>
    </source>
</evidence>
<dbReference type="PANTHER" id="PTHR12878">
    <property type="entry name" value="NADH-UBIQUINONE OXIDOREDUCTASE B8 SUBUNIT"/>
    <property type="match status" value="1"/>
</dbReference>
<dbReference type="PANTHER" id="PTHR12878:SF0">
    <property type="entry name" value="NADH DEHYDROGENASE [UBIQUINONE] 1 ALPHA SUBCOMPLEX SUBUNIT 2"/>
    <property type="match status" value="1"/>
</dbReference>
<dbReference type="EMBL" id="KQ965740">
    <property type="protein sequence ID" value="KXS18875.1"/>
    <property type="molecule type" value="Genomic_DNA"/>
</dbReference>
<dbReference type="PIRSF" id="PIRSF005822">
    <property type="entry name" value="NDUA2"/>
    <property type="match status" value="1"/>
</dbReference>
<dbReference type="InterPro" id="IPR016464">
    <property type="entry name" value="NADH_Ub_cplx-1_asu_su-2"/>
</dbReference>
<gene>
    <name evidence="11" type="ORF">M427DRAFT_178148</name>
</gene>
<protein>
    <submittedName>
        <fullName evidence="11">NADH:ubiquinone oxidoreductase 11 kDa subunit</fullName>
    </submittedName>
</protein>
<dbReference type="SMART" id="SM00916">
    <property type="entry name" value="L51_S25_CI-B8"/>
    <property type="match status" value="1"/>
</dbReference>
<dbReference type="SUPFAM" id="SSF52833">
    <property type="entry name" value="Thioredoxin-like"/>
    <property type="match status" value="1"/>
</dbReference>
<evidence type="ECO:0000256" key="2">
    <source>
        <dbReference type="ARBA" id="ARBA00004443"/>
    </source>
</evidence>
<evidence type="ECO:0000256" key="9">
    <source>
        <dbReference type="ARBA" id="ARBA00023136"/>
    </source>
</evidence>
<keyword evidence="9" id="KW-0472">Membrane</keyword>
<feature type="domain" description="Ribosomal protein/NADH dehydrogenase" evidence="10">
    <location>
        <begin position="18"/>
        <end position="91"/>
    </location>
</feature>
<dbReference type="AlphaFoldDB" id="A0A139AQV4"/>
<proteinExistence type="inferred from homology"/>